<dbReference type="GO" id="GO:0016787">
    <property type="term" value="F:hydrolase activity"/>
    <property type="evidence" value="ECO:0007669"/>
    <property type="project" value="InterPro"/>
</dbReference>
<evidence type="ECO:0000259" key="1">
    <source>
        <dbReference type="Pfam" id="PF00149"/>
    </source>
</evidence>
<evidence type="ECO:0000313" key="2">
    <source>
        <dbReference type="EMBL" id="EFD92909.1"/>
    </source>
</evidence>
<dbReference type="AlphaFoldDB" id="D6GUY2"/>
<protein>
    <submittedName>
        <fullName evidence="2">Metallophosphoesterase</fullName>
    </submittedName>
</protein>
<dbReference type="PANTHER" id="PTHR39323:SF1">
    <property type="entry name" value="BLR1149 PROTEIN"/>
    <property type="match status" value="1"/>
</dbReference>
<sequence>MHILFMDIDKLPFRFKKGYRATFFEDYAVIGDVHLGFEEEMNSRGYNVWEKTDEILRSILSLKVKKLIMLGDLRANYIAIRPKEGGHLIKFFSKLSDSFDEIIITKGNHDGGLEKIVSRFNNIQLISEFIHKNVGFMHGHALPSMKLIKEADILCISHLHPFVLIRDSNGVYYRKDCFFFLRISLPKKTYPASKVSDCIIVPKFNPYIGGSEEFEPKGILKYAKIESKMTTDLEIF</sequence>
<evidence type="ECO:0000313" key="3">
    <source>
        <dbReference type="Proteomes" id="UP000009376"/>
    </source>
</evidence>
<proteinExistence type="predicted"/>
<gene>
    <name evidence="2" type="ORF">BJBARM5_0281</name>
</gene>
<dbReference type="InterPro" id="IPR004843">
    <property type="entry name" value="Calcineurin-like_PHP"/>
</dbReference>
<dbReference type="Pfam" id="PF00149">
    <property type="entry name" value="Metallophos"/>
    <property type="match status" value="1"/>
</dbReference>
<dbReference type="SUPFAM" id="SSF56300">
    <property type="entry name" value="Metallo-dependent phosphatases"/>
    <property type="match status" value="1"/>
</dbReference>
<dbReference type="InterPro" id="IPR024173">
    <property type="entry name" value="Pesterase_MJ0037-like"/>
</dbReference>
<dbReference type="InterPro" id="IPR029052">
    <property type="entry name" value="Metallo-depent_PP-like"/>
</dbReference>
<dbReference type="PIRSF" id="PIRSF000887">
    <property type="entry name" value="Pesterase_MJ0037"/>
    <property type="match status" value="1"/>
</dbReference>
<reference evidence="2 3" key="1">
    <citation type="journal article" date="2010" name="Proc. Natl. Acad. Sci. U.S.A.">
        <title>Enigmatic, ultrasmall, uncultivated Archaea.</title>
        <authorList>
            <person name="Baker B.J."/>
            <person name="Comolli L.R."/>
            <person name="Dick G.J."/>
            <person name="Hauser L.J."/>
            <person name="Hyatt D."/>
            <person name="Dill B.D."/>
            <person name="Land M.L."/>
            <person name="Verberkmoes N.C."/>
            <person name="Hettich R.L."/>
            <person name="Banfield J.F."/>
        </authorList>
    </citation>
    <scope>NUCLEOTIDE SEQUENCE [LARGE SCALE GENOMIC DNA]</scope>
</reference>
<dbReference type="Proteomes" id="UP000009376">
    <property type="component" value="Unassembled WGS sequence"/>
</dbReference>
<dbReference type="Gene3D" id="3.60.21.10">
    <property type="match status" value="1"/>
</dbReference>
<dbReference type="EMBL" id="GG745550">
    <property type="protein sequence ID" value="EFD92909.1"/>
    <property type="molecule type" value="Genomic_DNA"/>
</dbReference>
<organism evidence="2 3">
    <name type="scientific">Candidatus Parvarchaeum acidophilus ARMAN-5</name>
    <dbReference type="NCBI Taxonomy" id="662762"/>
    <lineage>
        <taxon>Archaea</taxon>
        <taxon>Candidatus Parvarchaeota</taxon>
        <taxon>Candidatus Parvarchaeum</taxon>
    </lineage>
</organism>
<dbReference type="PANTHER" id="PTHR39323">
    <property type="entry name" value="BLR1149 PROTEIN"/>
    <property type="match status" value="1"/>
</dbReference>
<feature type="domain" description="Calcineurin-like phosphoesterase" evidence="1">
    <location>
        <begin position="28"/>
        <end position="223"/>
    </location>
</feature>
<name>D6GUY2_PARA5</name>
<accession>D6GUY2</accession>